<name>A0A835FR31_9POAL</name>
<dbReference type="Proteomes" id="UP000636709">
    <property type="component" value="Unassembled WGS sequence"/>
</dbReference>
<sequence length="34" mass="4232">MTISWTLYPTPLVTFRSTFKFLDWEKTKYLEQYP</sequence>
<reference evidence="1" key="1">
    <citation type="submission" date="2020-07" db="EMBL/GenBank/DDBJ databases">
        <title>Genome sequence and genetic diversity analysis of an under-domesticated orphan crop, white fonio (Digitaria exilis).</title>
        <authorList>
            <person name="Bennetzen J.L."/>
            <person name="Chen S."/>
            <person name="Ma X."/>
            <person name="Wang X."/>
            <person name="Yssel A.E.J."/>
            <person name="Chaluvadi S.R."/>
            <person name="Johnson M."/>
            <person name="Gangashetty P."/>
            <person name="Hamidou F."/>
            <person name="Sanogo M.D."/>
            <person name="Zwaenepoel A."/>
            <person name="Wallace J."/>
            <person name="Van De Peer Y."/>
            <person name="Van Deynze A."/>
        </authorList>
    </citation>
    <scope>NUCLEOTIDE SEQUENCE</scope>
    <source>
        <tissue evidence="1">Leaves</tissue>
    </source>
</reference>
<comment type="caution">
    <text evidence="1">The sequence shown here is derived from an EMBL/GenBank/DDBJ whole genome shotgun (WGS) entry which is preliminary data.</text>
</comment>
<dbReference type="EMBL" id="JACEFO010000434">
    <property type="protein sequence ID" value="KAF8769555.1"/>
    <property type="molecule type" value="Genomic_DNA"/>
</dbReference>
<dbReference type="AlphaFoldDB" id="A0A835FR31"/>
<accession>A0A835FR31</accession>
<protein>
    <submittedName>
        <fullName evidence="1">Uncharacterized protein</fullName>
    </submittedName>
</protein>
<gene>
    <name evidence="1" type="ORF">HU200_006418</name>
</gene>
<proteinExistence type="predicted"/>
<evidence type="ECO:0000313" key="2">
    <source>
        <dbReference type="Proteomes" id="UP000636709"/>
    </source>
</evidence>
<keyword evidence="2" id="KW-1185">Reference proteome</keyword>
<organism evidence="1 2">
    <name type="scientific">Digitaria exilis</name>
    <dbReference type="NCBI Taxonomy" id="1010633"/>
    <lineage>
        <taxon>Eukaryota</taxon>
        <taxon>Viridiplantae</taxon>
        <taxon>Streptophyta</taxon>
        <taxon>Embryophyta</taxon>
        <taxon>Tracheophyta</taxon>
        <taxon>Spermatophyta</taxon>
        <taxon>Magnoliopsida</taxon>
        <taxon>Liliopsida</taxon>
        <taxon>Poales</taxon>
        <taxon>Poaceae</taxon>
        <taxon>PACMAD clade</taxon>
        <taxon>Panicoideae</taxon>
        <taxon>Panicodae</taxon>
        <taxon>Paniceae</taxon>
        <taxon>Anthephorinae</taxon>
        <taxon>Digitaria</taxon>
    </lineage>
</organism>
<evidence type="ECO:0000313" key="1">
    <source>
        <dbReference type="EMBL" id="KAF8769555.1"/>
    </source>
</evidence>